<dbReference type="EMBL" id="CP012850">
    <property type="protein sequence ID" value="ALI37431.1"/>
    <property type="molecule type" value="Genomic_DNA"/>
</dbReference>
<evidence type="ECO:0000313" key="2">
    <source>
        <dbReference type="Proteomes" id="UP000058925"/>
    </source>
</evidence>
<dbReference type="Proteomes" id="UP000058925">
    <property type="component" value="Chromosome"/>
</dbReference>
<evidence type="ECO:0000313" key="1">
    <source>
        <dbReference type="EMBL" id="ALI37431.1"/>
    </source>
</evidence>
<reference evidence="2" key="1">
    <citation type="submission" date="2015-10" db="EMBL/GenBank/DDBJ databases">
        <title>Niche specialization of a soil ammonia-oxidizing archaeon, Candidatus Nitrosocosmicus oleophilus.</title>
        <authorList>
            <person name="Jung M.-Y."/>
            <person name="Rhee S.-K."/>
        </authorList>
    </citation>
    <scope>NUCLEOTIDE SEQUENCE [LARGE SCALE GENOMIC DNA]</scope>
    <source>
        <strain evidence="2">MY3</strain>
    </source>
</reference>
<name>A0A654M4C3_9ARCH</name>
<gene>
    <name evidence="1" type="ORF">NMY3_03246</name>
</gene>
<dbReference type="AlphaFoldDB" id="A0A654M4C3"/>
<proteinExistence type="predicted"/>
<dbReference type="KEGG" id="taa:NMY3_03246"/>
<protein>
    <submittedName>
        <fullName evidence="1">Uncharacterized protein</fullName>
    </submittedName>
</protein>
<keyword evidence="2" id="KW-1185">Reference proteome</keyword>
<sequence length="67" mass="7706">MGNNRLPIYSNLVSHLVTRIILTVRGSSQVKTNTFSFNIVTLQLGDIRMRRVILEAPFTKRTYNIVQ</sequence>
<accession>A0A654M4C3</accession>
<organism evidence="1 2">
    <name type="scientific">Candidatus Nitrosocosmicus oleophilus</name>
    <dbReference type="NCBI Taxonomy" id="1353260"/>
    <lineage>
        <taxon>Archaea</taxon>
        <taxon>Nitrososphaerota</taxon>
        <taxon>Nitrososphaeria</taxon>
        <taxon>Nitrososphaerales</taxon>
        <taxon>Nitrososphaeraceae</taxon>
        <taxon>Candidatus Nitrosocosmicus</taxon>
    </lineage>
</organism>